<evidence type="ECO:0000313" key="1">
    <source>
        <dbReference type="EMBL" id="TPD62682.1"/>
    </source>
</evidence>
<keyword evidence="2" id="KW-1185">Reference proteome</keyword>
<gene>
    <name evidence="1" type="ORF">FIV46_00975</name>
</gene>
<dbReference type="Pfam" id="PF11136">
    <property type="entry name" value="DUF2889"/>
    <property type="match status" value="1"/>
</dbReference>
<dbReference type="RefSeq" id="WP_139937932.1">
    <property type="nucleotide sequence ID" value="NZ_JBHSYP010000022.1"/>
</dbReference>
<evidence type="ECO:0000313" key="2">
    <source>
        <dbReference type="Proteomes" id="UP000319148"/>
    </source>
</evidence>
<proteinExistence type="predicted"/>
<organism evidence="1 2">
    <name type="scientific">Emcibacter nanhaiensis</name>
    <dbReference type="NCBI Taxonomy" id="1505037"/>
    <lineage>
        <taxon>Bacteria</taxon>
        <taxon>Pseudomonadati</taxon>
        <taxon>Pseudomonadota</taxon>
        <taxon>Alphaproteobacteria</taxon>
        <taxon>Emcibacterales</taxon>
        <taxon>Emcibacteraceae</taxon>
        <taxon>Emcibacter</taxon>
    </lineage>
</organism>
<accession>A0A501PRI0</accession>
<comment type="caution">
    <text evidence="1">The sequence shown here is derived from an EMBL/GenBank/DDBJ whole genome shotgun (WGS) entry which is preliminary data.</text>
</comment>
<dbReference type="AlphaFoldDB" id="A0A501PRI0"/>
<protein>
    <submittedName>
        <fullName evidence="1">DUF2889 domain-containing protein</fullName>
    </submittedName>
</protein>
<dbReference type="EMBL" id="VFIY01000004">
    <property type="protein sequence ID" value="TPD62682.1"/>
    <property type="molecule type" value="Genomic_DNA"/>
</dbReference>
<sequence length="194" mass="21957">MPLSSPAPRKHLHTRTITYTGYERDDGLWDIEGHMTDTKTYAFENQWRGEIQPGEPVHEMWVRLTLDDNYVIQDIEAVTDNSPFEMCPAIVSSYKRLIGVRIGAGWRKHIRERVGGVAGCTHITELLYPLGTAAMQTMTPGLMKKAEEAGEDLTRPRQRPPVLNTCHAWATTSPAVKQFLPDYYEGPKSEEGEE</sequence>
<name>A0A501PRI0_9PROT</name>
<reference evidence="2" key="1">
    <citation type="submission" date="2019-06" db="EMBL/GenBank/DDBJ databases">
        <title>The complete genome of Emcibacter congregatus ZYLT.</title>
        <authorList>
            <person name="Zhao Z."/>
        </authorList>
    </citation>
    <scope>NUCLEOTIDE SEQUENCE [LARGE SCALE GENOMIC DNA]</scope>
    <source>
        <strain evidence="2">MCCC 1A06723</strain>
    </source>
</reference>
<dbReference type="Proteomes" id="UP000319148">
    <property type="component" value="Unassembled WGS sequence"/>
</dbReference>
<dbReference type="InterPro" id="IPR021312">
    <property type="entry name" value="DUF2889"/>
</dbReference>
<dbReference type="OrthoDB" id="6862397at2"/>